<dbReference type="EMBL" id="JANVFT010000030">
    <property type="protein sequence ID" value="KAJ4495394.1"/>
    <property type="molecule type" value="Genomic_DNA"/>
</dbReference>
<comment type="caution">
    <text evidence="2">The sequence shown here is derived from an EMBL/GenBank/DDBJ whole genome shotgun (WGS) entry which is preliminary data.</text>
</comment>
<name>A0ABQ8VIC6_9AGAR</name>
<keyword evidence="1" id="KW-0812">Transmembrane</keyword>
<feature type="transmembrane region" description="Helical" evidence="1">
    <location>
        <begin position="63"/>
        <end position="87"/>
    </location>
</feature>
<evidence type="ECO:0000256" key="1">
    <source>
        <dbReference type="SAM" id="Phobius"/>
    </source>
</evidence>
<keyword evidence="1" id="KW-0472">Membrane</keyword>
<protein>
    <submittedName>
        <fullName evidence="2">Uncharacterized protein</fullName>
    </submittedName>
</protein>
<keyword evidence="3" id="KW-1185">Reference proteome</keyword>
<reference evidence="2" key="1">
    <citation type="submission" date="2022-08" db="EMBL/GenBank/DDBJ databases">
        <title>A Global Phylogenomic Analysis of the Shiitake Genus Lentinula.</title>
        <authorList>
            <consortium name="DOE Joint Genome Institute"/>
            <person name="Sierra-Patev S."/>
            <person name="Min B."/>
            <person name="Naranjo-Ortiz M."/>
            <person name="Looney B."/>
            <person name="Konkel Z."/>
            <person name="Slot J.C."/>
            <person name="Sakamoto Y."/>
            <person name="Steenwyk J.L."/>
            <person name="Rokas A."/>
            <person name="Carro J."/>
            <person name="Camarero S."/>
            <person name="Ferreira P."/>
            <person name="Molpeceres G."/>
            <person name="Ruiz-Duenas F.J."/>
            <person name="Serrano A."/>
            <person name="Henrissat B."/>
            <person name="Drula E."/>
            <person name="Hughes K.W."/>
            <person name="Mata J.L."/>
            <person name="Ishikawa N.K."/>
            <person name="Vargas-Isla R."/>
            <person name="Ushijima S."/>
            <person name="Smith C.A."/>
            <person name="Ahrendt S."/>
            <person name="Andreopoulos W."/>
            <person name="He G."/>
            <person name="Labutti K."/>
            <person name="Lipzen A."/>
            <person name="Ng V."/>
            <person name="Riley R."/>
            <person name="Sandor L."/>
            <person name="Barry K."/>
            <person name="Martinez A.T."/>
            <person name="Xiao Y."/>
            <person name="Gibbons J.G."/>
            <person name="Terashima K."/>
            <person name="Grigoriev I.V."/>
            <person name="Hibbett D.S."/>
        </authorList>
    </citation>
    <scope>NUCLEOTIDE SEQUENCE</scope>
    <source>
        <strain evidence="2">RHP3577 ss4</strain>
    </source>
</reference>
<evidence type="ECO:0000313" key="3">
    <source>
        <dbReference type="Proteomes" id="UP001150217"/>
    </source>
</evidence>
<feature type="non-terminal residue" evidence="2">
    <location>
        <position position="123"/>
    </location>
</feature>
<proteinExistence type="predicted"/>
<sequence length="123" mass="14173">MSFRPVVTRLSSCDICSGVRKNIYRGFLSSISAMVYVFMFSTKPVILIPWCKKPRNRGKQGQLFPLLLCISPGMCPWYRIITFIAYYRKESTSLPVHRNSGCSLNPRCPKISRQWKSRASDNM</sequence>
<evidence type="ECO:0000313" key="2">
    <source>
        <dbReference type="EMBL" id="KAJ4495394.1"/>
    </source>
</evidence>
<feature type="transmembrane region" description="Helical" evidence="1">
    <location>
        <begin position="27"/>
        <end position="51"/>
    </location>
</feature>
<dbReference type="Proteomes" id="UP001150217">
    <property type="component" value="Unassembled WGS sequence"/>
</dbReference>
<accession>A0ABQ8VIC6</accession>
<gene>
    <name evidence="2" type="ORF">C8R41DRAFT_827829</name>
</gene>
<keyword evidence="1" id="KW-1133">Transmembrane helix</keyword>
<organism evidence="2 3">
    <name type="scientific">Lentinula lateritia</name>
    <dbReference type="NCBI Taxonomy" id="40482"/>
    <lineage>
        <taxon>Eukaryota</taxon>
        <taxon>Fungi</taxon>
        <taxon>Dikarya</taxon>
        <taxon>Basidiomycota</taxon>
        <taxon>Agaricomycotina</taxon>
        <taxon>Agaricomycetes</taxon>
        <taxon>Agaricomycetidae</taxon>
        <taxon>Agaricales</taxon>
        <taxon>Marasmiineae</taxon>
        <taxon>Omphalotaceae</taxon>
        <taxon>Lentinula</taxon>
    </lineage>
</organism>